<gene>
    <name evidence="1" type="ORF">FJR45_11400</name>
</gene>
<dbReference type="KEGG" id="ssei:FJR45_11400"/>
<protein>
    <submittedName>
        <fullName evidence="1">Uncharacterized protein</fullName>
    </submittedName>
</protein>
<dbReference type="AlphaFoldDB" id="A0A7M1B734"/>
<accession>A0A7M1B734</accession>
<sequence length="379" mass="43214">MVRLKHFRRFTTAIALCIGFLTPAYAGVIPLFNPSSMIKKNNFSLKTATFLANDPFSLKTLLLSELEGNAHPRSGNNTAVAIERLDIGYTHHKYGYIGYTFREEIFMDASKDTVDLIYLATNKKDLPIGKQFNLSLHIKAYKMQGIIYANHLTLYQNSEWSVDVGMGIEGLCATQMQDGYIKGYALATSKKDYSFSGVSHYRYTYNYLYDLTVNPSTAYGFSTHFSCVVKKKNMTLALLANDLFSELNWKENPYSEVNLQSSNKVYDENGYAKYNPTVWGKEGCSTYKQQLVKKYSAEISYIYRHKFFYSAGSQYMNNFALPFVTAGYRLNQSTSIDVSYETRYRSFSITSRYRGLLLGIQTNDLFQPSTLGLTFGVRF</sequence>
<keyword evidence="2" id="KW-1185">Reference proteome</keyword>
<reference evidence="1 2" key="1">
    <citation type="submission" date="2019-06" db="EMBL/GenBank/DDBJ databases">
        <title>Sulfurimonas gotlandica sp. nov., a chemoautotrophic and psychrotolerant epsilonproteobacterium isolated from a pelagic redoxcline, and an emended description of the genus Sulfurimonas.</title>
        <authorList>
            <person name="Wang S."/>
            <person name="Jiang L."/>
            <person name="Shao Z."/>
        </authorList>
    </citation>
    <scope>NUCLEOTIDE SEQUENCE [LARGE SCALE GENOMIC DNA]</scope>
    <source>
        <strain evidence="1 2">S2-6</strain>
    </source>
</reference>
<organism evidence="1 2">
    <name type="scientific">Sulfurimonas sediminis</name>
    <dbReference type="NCBI Taxonomy" id="2590020"/>
    <lineage>
        <taxon>Bacteria</taxon>
        <taxon>Pseudomonadati</taxon>
        <taxon>Campylobacterota</taxon>
        <taxon>Epsilonproteobacteria</taxon>
        <taxon>Campylobacterales</taxon>
        <taxon>Sulfurimonadaceae</taxon>
        <taxon>Sulfurimonas</taxon>
    </lineage>
</organism>
<evidence type="ECO:0000313" key="1">
    <source>
        <dbReference type="EMBL" id="QOP44512.1"/>
    </source>
</evidence>
<name>A0A7M1B734_9BACT</name>
<dbReference type="RefSeq" id="WP_193150643.1">
    <property type="nucleotide sequence ID" value="NZ_CP041235.1"/>
</dbReference>
<evidence type="ECO:0000313" key="2">
    <source>
        <dbReference type="Proteomes" id="UP000593719"/>
    </source>
</evidence>
<dbReference type="Proteomes" id="UP000593719">
    <property type="component" value="Chromosome"/>
</dbReference>
<proteinExistence type="predicted"/>
<dbReference type="EMBL" id="CP041235">
    <property type="protein sequence ID" value="QOP44512.1"/>
    <property type="molecule type" value="Genomic_DNA"/>
</dbReference>